<protein>
    <submittedName>
        <fullName evidence="1">Uncharacterized protein</fullName>
    </submittedName>
</protein>
<reference evidence="1 2" key="1">
    <citation type="journal article" date="2022" name="Nat. Plants">
        <title>Genomes of leafy and leafless Platanthera orchids illuminate the evolution of mycoheterotrophy.</title>
        <authorList>
            <person name="Li M.H."/>
            <person name="Liu K.W."/>
            <person name="Li Z."/>
            <person name="Lu H.C."/>
            <person name="Ye Q.L."/>
            <person name="Zhang D."/>
            <person name="Wang J.Y."/>
            <person name="Li Y.F."/>
            <person name="Zhong Z.M."/>
            <person name="Liu X."/>
            <person name="Yu X."/>
            <person name="Liu D.K."/>
            <person name="Tu X.D."/>
            <person name="Liu B."/>
            <person name="Hao Y."/>
            <person name="Liao X.Y."/>
            <person name="Jiang Y.T."/>
            <person name="Sun W.H."/>
            <person name="Chen J."/>
            <person name="Chen Y.Q."/>
            <person name="Ai Y."/>
            <person name="Zhai J.W."/>
            <person name="Wu S.S."/>
            <person name="Zhou Z."/>
            <person name="Hsiao Y.Y."/>
            <person name="Wu W.L."/>
            <person name="Chen Y.Y."/>
            <person name="Lin Y.F."/>
            <person name="Hsu J.L."/>
            <person name="Li C.Y."/>
            <person name="Wang Z.W."/>
            <person name="Zhao X."/>
            <person name="Zhong W.Y."/>
            <person name="Ma X.K."/>
            <person name="Ma L."/>
            <person name="Huang J."/>
            <person name="Chen G.Z."/>
            <person name="Huang M.Z."/>
            <person name="Huang L."/>
            <person name="Peng D.H."/>
            <person name="Luo Y.B."/>
            <person name="Zou S.Q."/>
            <person name="Chen S.P."/>
            <person name="Lan S."/>
            <person name="Tsai W.C."/>
            <person name="Van de Peer Y."/>
            <person name="Liu Z.J."/>
        </authorList>
    </citation>
    <scope>NUCLEOTIDE SEQUENCE [LARGE SCALE GENOMIC DNA]</scope>
    <source>
        <strain evidence="1">Lor287</strain>
    </source>
</reference>
<dbReference type="AlphaFoldDB" id="A0AAP0BP83"/>
<comment type="caution">
    <text evidence="1">The sequence shown here is derived from an EMBL/GenBank/DDBJ whole genome shotgun (WGS) entry which is preliminary data.</text>
</comment>
<accession>A0AAP0BP83</accession>
<dbReference type="EMBL" id="JBBWWQ010000006">
    <property type="protein sequence ID" value="KAK8944868.1"/>
    <property type="molecule type" value="Genomic_DNA"/>
</dbReference>
<evidence type="ECO:0000313" key="1">
    <source>
        <dbReference type="EMBL" id="KAK8944868.1"/>
    </source>
</evidence>
<dbReference type="Proteomes" id="UP001418222">
    <property type="component" value="Unassembled WGS sequence"/>
</dbReference>
<keyword evidence="2" id="KW-1185">Reference proteome</keyword>
<evidence type="ECO:0000313" key="2">
    <source>
        <dbReference type="Proteomes" id="UP001418222"/>
    </source>
</evidence>
<gene>
    <name evidence="1" type="ORF">KSP39_PZI008284</name>
</gene>
<proteinExistence type="predicted"/>
<organism evidence="1 2">
    <name type="scientific">Platanthera zijinensis</name>
    <dbReference type="NCBI Taxonomy" id="2320716"/>
    <lineage>
        <taxon>Eukaryota</taxon>
        <taxon>Viridiplantae</taxon>
        <taxon>Streptophyta</taxon>
        <taxon>Embryophyta</taxon>
        <taxon>Tracheophyta</taxon>
        <taxon>Spermatophyta</taxon>
        <taxon>Magnoliopsida</taxon>
        <taxon>Liliopsida</taxon>
        <taxon>Asparagales</taxon>
        <taxon>Orchidaceae</taxon>
        <taxon>Orchidoideae</taxon>
        <taxon>Orchideae</taxon>
        <taxon>Orchidinae</taxon>
        <taxon>Platanthera</taxon>
    </lineage>
</organism>
<name>A0AAP0BP83_9ASPA</name>
<sequence length="230" mass="26257">MQIVHTLRFLEANADREYPNAVNPCLKRWFNGCVEEVVRSRGCFWRRMQVVRRGRVILCGGAPWTPFRVAVEARYADTAVACGRRKKDARFHASPVRLAEPVPSGTAAHIRIIHSMRGEVCDGVRFGAISSFSTNDTSPIWWRLGYLHSLFKGELVIRNPISTWPWRDLRNSASSVRSIALQRPRLSFTKLELEFLVSMHYLVIPVQHVPDVNSLLRRAEDYQLGILACS</sequence>